<keyword evidence="1" id="KW-1133">Transmembrane helix</keyword>
<feature type="transmembrane region" description="Helical" evidence="1">
    <location>
        <begin position="114"/>
        <end position="142"/>
    </location>
</feature>
<comment type="caution">
    <text evidence="2">The sequence shown here is derived from an EMBL/GenBank/DDBJ whole genome shotgun (WGS) entry which is preliminary data.</text>
</comment>
<dbReference type="Proteomes" id="UP000447876">
    <property type="component" value="Unassembled WGS sequence"/>
</dbReference>
<sequence>MRKSFGILSKSMILDQFRQDFAGVTQKIRENLGIKLPNALCWVIAGILQLTLLFLFAIFLESISHEKIRNIIIFFVLLFNVLLPRVMARQNSSRVSNHPIQELLWQSGRNGHQLLNVVLVTETIMFWIHEFMFEAIAIYAILKSPLHWASSLLLIALWILLVSTIYYTTLKRNVLRNWGVTAMPAFHQNFPLYILKVVCLTVPIYFISKLLFSPLINHPIPAERLGQGLGAVMREFSANIKATITSRFNHILDWFQYEWIYIILAASLVVYAMFTLGYLYYSSKLSFHRKRLSPQLDNTRSLYFKFYHGIVNMLWRKNPWLSRDLMIMERTIGQTKLPQKFILVFPPAISSIVGLSFFLIYGLGSFTNFVLAFWFICCFALYQTAWLWVWNYPILHPSSELRQIDLVKLSADYSVQNYMRSKTLLLLVLLVPLQLIMNLILIVGAIKLKGSLPEIIVGIIGTWLLFVMIGIMSSYWLKYCSRFDYANMFLIRMDTYETRIVQQFYTIPKRFITGAMFVLFFVAVFFETSVGQKLVYDAFLVFVIVTGFTLYFFFKNKKGKRASLVSE</sequence>
<feature type="transmembrane region" description="Helical" evidence="1">
    <location>
        <begin position="341"/>
        <end position="363"/>
    </location>
</feature>
<feature type="transmembrane region" description="Helical" evidence="1">
    <location>
        <begin position="71"/>
        <end position="88"/>
    </location>
</feature>
<dbReference type="RefSeq" id="WP_155613264.1">
    <property type="nucleotide sequence ID" value="NZ_WNZW01000017.1"/>
</dbReference>
<reference evidence="2 3" key="1">
    <citation type="submission" date="2019-11" db="EMBL/GenBank/DDBJ databases">
        <title>Draft genome sequences of five Paenibacillus species of dairy origin.</title>
        <authorList>
            <person name="Olajide A.M."/>
            <person name="Chen S."/>
            <person name="Lapointe G."/>
        </authorList>
    </citation>
    <scope>NUCLEOTIDE SEQUENCE [LARGE SCALE GENOMIC DNA]</scope>
    <source>
        <strain evidence="2 3">12CR55</strain>
    </source>
</reference>
<organism evidence="2 3">
    <name type="scientific">Paenibacillus woosongensis</name>
    <dbReference type="NCBI Taxonomy" id="307580"/>
    <lineage>
        <taxon>Bacteria</taxon>
        <taxon>Bacillati</taxon>
        <taxon>Bacillota</taxon>
        <taxon>Bacilli</taxon>
        <taxon>Bacillales</taxon>
        <taxon>Paenibacillaceae</taxon>
        <taxon>Paenibacillus</taxon>
    </lineage>
</organism>
<evidence type="ECO:0000313" key="2">
    <source>
        <dbReference type="EMBL" id="MUG47897.1"/>
    </source>
</evidence>
<protein>
    <submittedName>
        <fullName evidence="2">Uncharacterized protein</fullName>
    </submittedName>
</protein>
<feature type="transmembrane region" description="Helical" evidence="1">
    <location>
        <begin position="259"/>
        <end position="281"/>
    </location>
</feature>
<accession>A0A7X2Z5D5</accession>
<dbReference type="EMBL" id="WNZW01000017">
    <property type="protein sequence ID" value="MUG47897.1"/>
    <property type="molecule type" value="Genomic_DNA"/>
</dbReference>
<keyword evidence="1" id="KW-0812">Transmembrane</keyword>
<evidence type="ECO:0000313" key="3">
    <source>
        <dbReference type="Proteomes" id="UP000447876"/>
    </source>
</evidence>
<feature type="transmembrane region" description="Helical" evidence="1">
    <location>
        <begin position="534"/>
        <end position="554"/>
    </location>
</feature>
<keyword evidence="1" id="KW-0472">Membrane</keyword>
<feature type="transmembrane region" description="Helical" evidence="1">
    <location>
        <begin position="511"/>
        <end position="528"/>
    </location>
</feature>
<dbReference type="OrthoDB" id="2379107at2"/>
<dbReference type="AlphaFoldDB" id="A0A7X2Z5D5"/>
<gene>
    <name evidence="2" type="ORF">GNP95_23425</name>
</gene>
<feature type="transmembrane region" description="Helical" evidence="1">
    <location>
        <begin position="148"/>
        <end position="169"/>
    </location>
</feature>
<name>A0A7X2Z5D5_9BACL</name>
<feature type="transmembrane region" description="Helical" evidence="1">
    <location>
        <begin position="369"/>
        <end position="389"/>
    </location>
</feature>
<feature type="transmembrane region" description="Helical" evidence="1">
    <location>
        <begin position="455"/>
        <end position="477"/>
    </location>
</feature>
<proteinExistence type="predicted"/>
<feature type="transmembrane region" description="Helical" evidence="1">
    <location>
        <begin position="39"/>
        <end position="59"/>
    </location>
</feature>
<feature type="transmembrane region" description="Helical" evidence="1">
    <location>
        <begin position="424"/>
        <end position="443"/>
    </location>
</feature>
<evidence type="ECO:0000256" key="1">
    <source>
        <dbReference type="SAM" id="Phobius"/>
    </source>
</evidence>
<feature type="transmembrane region" description="Helical" evidence="1">
    <location>
        <begin position="190"/>
        <end position="208"/>
    </location>
</feature>